<dbReference type="AlphaFoldDB" id="A0A6C0AF91"/>
<proteinExistence type="predicted"/>
<accession>A0A6C0AF91</accession>
<name>A0A6C0AF91_9ZZZZ</name>
<protein>
    <submittedName>
        <fullName evidence="1">Uncharacterized protein</fullName>
    </submittedName>
</protein>
<organism evidence="1">
    <name type="scientific">viral metagenome</name>
    <dbReference type="NCBI Taxonomy" id="1070528"/>
    <lineage>
        <taxon>unclassified sequences</taxon>
        <taxon>metagenomes</taxon>
        <taxon>organismal metagenomes</taxon>
    </lineage>
</organism>
<sequence>MKTIKCNNCLLDKKPYEFVLRSLDISDICRKCHHKKQNINDEDYEHYIIIYRQIIQIQELNIGLYEKYEQTLDEPREEGRVSSQEMLNFCEESLEQFNQMIRILEHEMEDKKNWYKLINEYR</sequence>
<reference evidence="1" key="1">
    <citation type="journal article" date="2020" name="Nature">
        <title>Giant virus diversity and host interactions through global metagenomics.</title>
        <authorList>
            <person name="Schulz F."/>
            <person name="Roux S."/>
            <person name="Paez-Espino D."/>
            <person name="Jungbluth S."/>
            <person name="Walsh D.A."/>
            <person name="Denef V.J."/>
            <person name="McMahon K.D."/>
            <person name="Konstantinidis K.T."/>
            <person name="Eloe-Fadrosh E.A."/>
            <person name="Kyrpides N.C."/>
            <person name="Woyke T."/>
        </authorList>
    </citation>
    <scope>NUCLEOTIDE SEQUENCE</scope>
    <source>
        <strain evidence="1">GVMAG-S-1021933-23</strain>
    </source>
</reference>
<evidence type="ECO:0000313" key="1">
    <source>
        <dbReference type="EMBL" id="QHS78110.1"/>
    </source>
</evidence>
<dbReference type="EMBL" id="MN740594">
    <property type="protein sequence ID" value="QHS78110.1"/>
    <property type="molecule type" value="Genomic_DNA"/>
</dbReference>